<protein>
    <submittedName>
        <fullName evidence="1">Uncharacterized protein</fullName>
    </submittedName>
</protein>
<proteinExistence type="predicted"/>
<comment type="caution">
    <text evidence="1">The sequence shown here is derived from an EMBL/GenBank/DDBJ whole genome shotgun (WGS) entry which is preliminary data.</text>
</comment>
<accession>A0ABY1JCW9</accession>
<reference evidence="1 2" key="1">
    <citation type="submission" date="2016-11" db="EMBL/GenBank/DDBJ databases">
        <authorList>
            <person name="Varghese N."/>
            <person name="Submissions S."/>
        </authorList>
    </citation>
    <scope>NUCLEOTIDE SEQUENCE [LARGE SCALE GENOMIC DNA]</scope>
    <source>
        <strain evidence="1 2">DSM 20664</strain>
    </source>
</reference>
<sequence length="211" mass="23632">MEAMVNNICDIVLKRLHMPRVGILWTSGNHDFLRWAPSGELTWVHYLSGDFTKSSNHANNPCYIVESLTDPYREAKTLSALIIPNISLDFVSKLCLGLPFTAAGSLVFGCLDEQLPVIVDDTCITRWLRTIDPKRIDEITSRLCNLGFIVISKIGSTNSSRVLELDEKGWISWCEIADRLSGIGVVILKNGSRLTDEAEDRLRSLGIKIER</sequence>
<evidence type="ECO:0000313" key="2">
    <source>
        <dbReference type="Proteomes" id="UP000185093"/>
    </source>
</evidence>
<evidence type="ECO:0000313" key="1">
    <source>
        <dbReference type="EMBL" id="SIN67000.1"/>
    </source>
</evidence>
<gene>
    <name evidence="1" type="ORF">SAMN05444368_0997</name>
</gene>
<name>A0ABY1JCW9_9BACT</name>
<dbReference type="RefSeq" id="WP_074199472.1">
    <property type="nucleotide sequence ID" value="NZ_DAONBL010000004.1"/>
</dbReference>
<organism evidence="1 2">
    <name type="scientific">Acetomicrobium flavidum</name>
    <dbReference type="NCBI Taxonomy" id="49896"/>
    <lineage>
        <taxon>Bacteria</taxon>
        <taxon>Thermotogati</taxon>
        <taxon>Synergistota</taxon>
        <taxon>Synergistia</taxon>
        <taxon>Synergistales</taxon>
        <taxon>Acetomicrobiaceae</taxon>
        <taxon>Acetomicrobium</taxon>
    </lineage>
</organism>
<dbReference type="Proteomes" id="UP000185093">
    <property type="component" value="Unassembled WGS sequence"/>
</dbReference>
<keyword evidence="2" id="KW-1185">Reference proteome</keyword>
<dbReference type="EMBL" id="FSQZ01000001">
    <property type="protein sequence ID" value="SIN67000.1"/>
    <property type="molecule type" value="Genomic_DNA"/>
</dbReference>